<feature type="domain" description="Formamidopyrimidine-DNA glycosylase catalytic" evidence="10">
    <location>
        <begin position="9"/>
        <end position="150"/>
    </location>
</feature>
<dbReference type="Pfam" id="PF01149">
    <property type="entry name" value="Fapy_DNA_glyco"/>
    <property type="match status" value="1"/>
</dbReference>
<dbReference type="InterPro" id="IPR035937">
    <property type="entry name" value="FPG_N"/>
</dbReference>
<evidence type="ECO:0000256" key="3">
    <source>
        <dbReference type="ARBA" id="ARBA00022763"/>
    </source>
</evidence>
<keyword evidence="12" id="KW-1185">Reference proteome</keyword>
<organism evidence="11 12">
    <name type="scientific">Friedmanniella luteola</name>
    <dbReference type="NCBI Taxonomy" id="546871"/>
    <lineage>
        <taxon>Bacteria</taxon>
        <taxon>Bacillati</taxon>
        <taxon>Actinomycetota</taxon>
        <taxon>Actinomycetes</taxon>
        <taxon>Propionibacteriales</taxon>
        <taxon>Nocardioidaceae</taxon>
        <taxon>Friedmanniella</taxon>
    </lineage>
</organism>
<dbReference type="GO" id="GO:0008534">
    <property type="term" value="F:oxidized purine nucleobase lesion DNA N-glycosylase activity"/>
    <property type="evidence" value="ECO:0007669"/>
    <property type="project" value="UniProtKB-EC"/>
</dbReference>
<dbReference type="InterPro" id="IPR015886">
    <property type="entry name" value="H2TH_FPG"/>
</dbReference>
<accession>A0A1H1NMG3</accession>
<evidence type="ECO:0000256" key="4">
    <source>
        <dbReference type="ARBA" id="ARBA00022801"/>
    </source>
</evidence>
<dbReference type="GO" id="GO:0008270">
    <property type="term" value="F:zinc ion binding"/>
    <property type="evidence" value="ECO:0007669"/>
    <property type="project" value="InterPro"/>
</dbReference>
<protein>
    <submittedName>
        <fullName evidence="11">Formamidopyrimidine-DNA glycosylase</fullName>
    </submittedName>
</protein>
<evidence type="ECO:0000313" key="12">
    <source>
        <dbReference type="Proteomes" id="UP000199092"/>
    </source>
</evidence>
<dbReference type="SUPFAM" id="SSF57716">
    <property type="entry name" value="Glucocorticoid receptor-like (DNA-binding domain)"/>
    <property type="match status" value="1"/>
</dbReference>
<name>A0A1H1NMG3_9ACTN</name>
<proteinExistence type="inferred from homology"/>
<dbReference type="GO" id="GO:0006284">
    <property type="term" value="P:base-excision repair"/>
    <property type="evidence" value="ECO:0007669"/>
    <property type="project" value="InterPro"/>
</dbReference>
<evidence type="ECO:0000256" key="9">
    <source>
        <dbReference type="ARBA" id="ARBA00023295"/>
    </source>
</evidence>
<sequence length="285" mass="30965">MPGRLTAVPELPEVESARATVERAGLHRRIVQVDDTDTWECRPHPPGEIRAALLGRSLTGAFRRGKSMWCETSGLGRSRTPGPVLGLHLGMSGRILVTGPDGTLTEGGDWLGGRYGQGGEEPGRKAVWDRFTLTFADGGTLRLFDKRRLGRVRLDPDTSALGPDAELVDAAELAARLRRGRSPVKARLLDQSVVAGVGNLLADETLWQARLSPRRPVDELTDAELDRLHDALHTATRAAIDQGGVHTGEVIPFRGAGRHCPRCGAEMVRDTVGGRTTWWCPAEQR</sequence>
<dbReference type="PROSITE" id="PS51068">
    <property type="entry name" value="FPG_CAT"/>
    <property type="match status" value="1"/>
</dbReference>
<dbReference type="SUPFAM" id="SSF81624">
    <property type="entry name" value="N-terminal domain of MutM-like DNA repair proteins"/>
    <property type="match status" value="1"/>
</dbReference>
<gene>
    <name evidence="11" type="ORF">SAMN04488543_0898</name>
</gene>
<dbReference type="SMART" id="SM01232">
    <property type="entry name" value="H2TH"/>
    <property type="match status" value="1"/>
</dbReference>
<keyword evidence="6" id="KW-0234">DNA repair</keyword>
<dbReference type="SMART" id="SM00898">
    <property type="entry name" value="Fapy_DNA_glyco"/>
    <property type="match status" value="1"/>
</dbReference>
<dbReference type="Gene3D" id="1.10.8.50">
    <property type="match status" value="1"/>
</dbReference>
<evidence type="ECO:0000256" key="6">
    <source>
        <dbReference type="ARBA" id="ARBA00023204"/>
    </source>
</evidence>
<keyword evidence="4" id="KW-0378">Hydrolase</keyword>
<evidence type="ECO:0000256" key="2">
    <source>
        <dbReference type="ARBA" id="ARBA00009409"/>
    </source>
</evidence>
<comment type="catalytic activity">
    <reaction evidence="1">
        <text>Hydrolysis of DNA containing ring-opened 7-methylguanine residues, releasing 2,6-diamino-4-hydroxy-5-(N-methyl)formamidopyrimidine.</text>
        <dbReference type="EC" id="3.2.2.23"/>
    </reaction>
</comment>
<keyword evidence="5" id="KW-0238">DNA-binding</keyword>
<dbReference type="EMBL" id="LT629749">
    <property type="protein sequence ID" value="SDS00174.1"/>
    <property type="molecule type" value="Genomic_DNA"/>
</dbReference>
<evidence type="ECO:0000259" key="10">
    <source>
        <dbReference type="PROSITE" id="PS51068"/>
    </source>
</evidence>
<evidence type="ECO:0000313" key="11">
    <source>
        <dbReference type="EMBL" id="SDS00174.1"/>
    </source>
</evidence>
<dbReference type="InterPro" id="IPR012319">
    <property type="entry name" value="FPG_cat"/>
</dbReference>
<dbReference type="SUPFAM" id="SSF46946">
    <property type="entry name" value="S13-like H2TH domain"/>
    <property type="match status" value="1"/>
</dbReference>
<dbReference type="AlphaFoldDB" id="A0A1H1NMG3"/>
<reference evidence="11 12" key="1">
    <citation type="submission" date="2016-10" db="EMBL/GenBank/DDBJ databases">
        <authorList>
            <person name="de Groot N.N."/>
        </authorList>
    </citation>
    <scope>NUCLEOTIDE SEQUENCE [LARGE SCALE GENOMIC DNA]</scope>
    <source>
        <strain evidence="11 12">DSM 21741</strain>
    </source>
</reference>
<dbReference type="GO" id="GO:0016829">
    <property type="term" value="F:lyase activity"/>
    <property type="evidence" value="ECO:0007669"/>
    <property type="project" value="UniProtKB-KW"/>
</dbReference>
<dbReference type="Proteomes" id="UP000199092">
    <property type="component" value="Chromosome I"/>
</dbReference>
<keyword evidence="9" id="KW-0326">Glycosidase</keyword>
<dbReference type="Pfam" id="PF06831">
    <property type="entry name" value="H2TH"/>
    <property type="match status" value="1"/>
</dbReference>
<dbReference type="STRING" id="546871.SAMN04488543_0898"/>
<dbReference type="Gene3D" id="3.20.190.10">
    <property type="entry name" value="MutM-like, N-terminal"/>
    <property type="match status" value="1"/>
</dbReference>
<dbReference type="PANTHER" id="PTHR22993">
    <property type="entry name" value="FORMAMIDOPYRIMIDINE-DNA GLYCOSYLASE"/>
    <property type="match status" value="1"/>
</dbReference>
<evidence type="ECO:0000256" key="5">
    <source>
        <dbReference type="ARBA" id="ARBA00023125"/>
    </source>
</evidence>
<evidence type="ECO:0000256" key="7">
    <source>
        <dbReference type="ARBA" id="ARBA00023239"/>
    </source>
</evidence>
<comment type="similarity">
    <text evidence="2">Belongs to the FPG family.</text>
</comment>
<keyword evidence="3" id="KW-0227">DNA damage</keyword>
<evidence type="ECO:0000256" key="1">
    <source>
        <dbReference type="ARBA" id="ARBA00001668"/>
    </source>
</evidence>
<dbReference type="InterPro" id="IPR010979">
    <property type="entry name" value="Ribosomal_uS13-like_H2TH"/>
</dbReference>
<dbReference type="GO" id="GO:0003684">
    <property type="term" value="F:damaged DNA binding"/>
    <property type="evidence" value="ECO:0007669"/>
    <property type="project" value="InterPro"/>
</dbReference>
<dbReference type="PANTHER" id="PTHR22993:SF9">
    <property type="entry name" value="FORMAMIDOPYRIMIDINE-DNA GLYCOSYLASE"/>
    <property type="match status" value="1"/>
</dbReference>
<keyword evidence="7" id="KW-0456">Lyase</keyword>
<keyword evidence="8" id="KW-0511">Multifunctional enzyme</keyword>
<evidence type="ECO:0000256" key="8">
    <source>
        <dbReference type="ARBA" id="ARBA00023268"/>
    </source>
</evidence>
<dbReference type="GO" id="GO:0003906">
    <property type="term" value="F:DNA-(apurinic or apyrimidinic site) endonuclease activity"/>
    <property type="evidence" value="ECO:0007669"/>
    <property type="project" value="InterPro"/>
</dbReference>